<comment type="caution">
    <text evidence="1">The sequence shown here is derived from an EMBL/GenBank/DDBJ whole genome shotgun (WGS) entry which is preliminary data.</text>
</comment>
<dbReference type="GeneID" id="303306137"/>
<reference evidence="2" key="1">
    <citation type="journal article" date="2019" name="Int. J. Syst. Evol. Microbiol.">
        <title>The Global Catalogue of Microorganisms (GCM) 10K type strain sequencing project: providing services to taxonomists for standard genome sequencing and annotation.</title>
        <authorList>
            <consortium name="The Broad Institute Genomics Platform"/>
            <consortium name="The Broad Institute Genome Sequencing Center for Infectious Disease"/>
            <person name="Wu L."/>
            <person name="Ma J."/>
        </authorList>
    </citation>
    <scope>NUCLEOTIDE SEQUENCE [LARGE SCALE GENOMIC DNA]</scope>
    <source>
        <strain evidence="2">CGMCC 1.12849</strain>
    </source>
</reference>
<protein>
    <submittedName>
        <fullName evidence="1">Uncharacterized protein</fullName>
    </submittedName>
</protein>
<evidence type="ECO:0000313" key="1">
    <source>
        <dbReference type="EMBL" id="MFC4715663.1"/>
    </source>
</evidence>
<keyword evidence="2" id="KW-1185">Reference proteome</keyword>
<name>A0ABV9MLY9_9MICC</name>
<sequence length="41" mass="4589">MALQQDLGFFLAAINQIIHLINFCFLDGDEQDPPPSLLDSK</sequence>
<accession>A0ABV9MLY9</accession>
<gene>
    <name evidence="1" type="ORF">ACFO7V_05860</name>
</gene>
<dbReference type="Proteomes" id="UP001595884">
    <property type="component" value="Unassembled WGS sequence"/>
</dbReference>
<evidence type="ECO:0000313" key="2">
    <source>
        <dbReference type="Proteomes" id="UP001595884"/>
    </source>
</evidence>
<dbReference type="EMBL" id="JBHSHE010000022">
    <property type="protein sequence ID" value="MFC4715663.1"/>
    <property type="molecule type" value="Genomic_DNA"/>
</dbReference>
<proteinExistence type="predicted"/>
<organism evidence="1 2">
    <name type="scientific">Glutamicibacter bergerei</name>
    <dbReference type="NCBI Taxonomy" id="256702"/>
    <lineage>
        <taxon>Bacteria</taxon>
        <taxon>Bacillati</taxon>
        <taxon>Actinomycetota</taxon>
        <taxon>Actinomycetes</taxon>
        <taxon>Micrococcales</taxon>
        <taxon>Micrococcaceae</taxon>
        <taxon>Glutamicibacter</taxon>
    </lineage>
</organism>
<dbReference type="RefSeq" id="WP_268236926.1">
    <property type="nucleotide sequence ID" value="NZ_BAAAVQ010000076.1"/>
</dbReference>